<dbReference type="STRING" id="1335757.SPICUR_03990"/>
<comment type="pathway">
    <text evidence="1 8 9">Sulfur metabolism; glutathione biosynthesis; glutathione from L-cysteine and L-glutamate: step 1/2.</text>
</comment>
<dbReference type="KEGG" id="spiu:SPICUR_03990"/>
<dbReference type="EC" id="6.3.2.2" evidence="8"/>
<gene>
    <name evidence="8" type="primary">gshA</name>
    <name evidence="11" type="ORF">SPICUR_03990</name>
</gene>
<keyword evidence="12" id="KW-1185">Reference proteome</keyword>
<dbReference type="RefSeq" id="WP_023366286.1">
    <property type="nucleotide sequence ID" value="NC_022664.1"/>
</dbReference>
<organism evidence="11 12">
    <name type="scientific">Spiribacter curvatus</name>
    <dbReference type="NCBI Taxonomy" id="1335757"/>
    <lineage>
        <taxon>Bacteria</taxon>
        <taxon>Pseudomonadati</taxon>
        <taxon>Pseudomonadota</taxon>
        <taxon>Gammaproteobacteria</taxon>
        <taxon>Chromatiales</taxon>
        <taxon>Ectothiorhodospiraceae</taxon>
        <taxon>Spiribacter</taxon>
    </lineage>
</organism>
<dbReference type="AlphaFoldDB" id="U5T2X7"/>
<dbReference type="InterPro" id="IPR014746">
    <property type="entry name" value="Gln_synth/guanido_kin_cat_dom"/>
</dbReference>
<dbReference type="InterPro" id="IPR007370">
    <property type="entry name" value="Glu_cys_ligase"/>
</dbReference>
<keyword evidence="5 8" id="KW-0547">Nucleotide-binding</keyword>
<accession>U5T2X7</accession>
<keyword evidence="6 8" id="KW-0067">ATP-binding</keyword>
<dbReference type="GO" id="GO:0005829">
    <property type="term" value="C:cytosol"/>
    <property type="evidence" value="ECO:0007669"/>
    <property type="project" value="TreeGrafter"/>
</dbReference>
<evidence type="ECO:0000313" key="11">
    <source>
        <dbReference type="EMBL" id="AGY91785.1"/>
    </source>
</evidence>
<comment type="similarity">
    <text evidence="2 8">Belongs to the glutamate--cysteine ligase type 1 family. Type 1 subfamily.</text>
</comment>
<evidence type="ECO:0000256" key="5">
    <source>
        <dbReference type="ARBA" id="ARBA00022741"/>
    </source>
</evidence>
<proteinExistence type="inferred from homology"/>
<dbReference type="Pfam" id="PF04262">
    <property type="entry name" value="Glu_cys_ligase"/>
    <property type="match status" value="1"/>
</dbReference>
<evidence type="ECO:0000313" key="12">
    <source>
        <dbReference type="Proteomes" id="UP000017640"/>
    </source>
</evidence>
<evidence type="ECO:0000256" key="6">
    <source>
        <dbReference type="ARBA" id="ARBA00022840"/>
    </source>
</evidence>
<dbReference type="InterPro" id="IPR006334">
    <property type="entry name" value="Glut_cys_ligase"/>
</dbReference>
<evidence type="ECO:0000259" key="10">
    <source>
        <dbReference type="Pfam" id="PF04262"/>
    </source>
</evidence>
<sequence length="546" mass="61040">MTADIGTISAFGTGYGDAMNQSAERRVRQLQEYGERGLLAGSRHGLEKESLRVTPTGHIAQTPHPIGLGSPLCHSEITTDYSEALLEWVTPAYTRGGDALQHLADLHRYTVDQIGDELLWATSMPCVVGGDRSIPIADYGNSNIGRMKHVYRHGLDWRYGRTMQAIAGIHFNFSFSEAFLRSVQAREGDRRDFAAFRSDFYFRLIRNFQRYGWLVPYLMGASPAICKSFTGGRDLDFQSFSANTFYTPYATSLRMSDIGYKNNAQAALEIDYNNLDAYVASLRSAISTPDPEYARIGTRVNGVWRQLNTNVLQIENEYYSFVRPKAVAQSGEPPTCALNRAGVEYVEIRALDLDPFSPIGIDADQIAFLETLLVFCLLEDSPPIDAHEQNHINANQGLVAREGRDPDLTLHRGNGERVGLREWARELFDAMEGPAELLDEVYGDGRYSRILATYRESVEDAGQTPSAQVLATMRDRGEEFVEFALRTSAEHVQTIRDWPLDPATRTRLSEEAARSLAEQATLEASDEPDFEDFVSAYFAQESTSGR</sequence>
<dbReference type="Proteomes" id="UP000017640">
    <property type="component" value="Chromosome"/>
</dbReference>
<name>U5T2X7_9GAMM</name>
<dbReference type="GO" id="GO:0005524">
    <property type="term" value="F:ATP binding"/>
    <property type="evidence" value="ECO:0007669"/>
    <property type="project" value="UniProtKB-KW"/>
</dbReference>
<evidence type="ECO:0000256" key="3">
    <source>
        <dbReference type="ARBA" id="ARBA00022598"/>
    </source>
</evidence>
<dbReference type="GO" id="GO:0046872">
    <property type="term" value="F:metal ion binding"/>
    <property type="evidence" value="ECO:0007669"/>
    <property type="project" value="TreeGrafter"/>
</dbReference>
<keyword evidence="4 8" id="KW-0317">Glutathione biosynthesis</keyword>
<dbReference type="EMBL" id="CP005990">
    <property type="protein sequence ID" value="AGY91785.1"/>
    <property type="molecule type" value="Genomic_DNA"/>
</dbReference>
<dbReference type="GO" id="GO:0006750">
    <property type="term" value="P:glutathione biosynthetic process"/>
    <property type="evidence" value="ECO:0007669"/>
    <property type="project" value="UniProtKB-UniRule"/>
</dbReference>
<dbReference type="GO" id="GO:0004357">
    <property type="term" value="F:glutamate-cysteine ligase activity"/>
    <property type="evidence" value="ECO:0007669"/>
    <property type="project" value="UniProtKB-UniRule"/>
</dbReference>
<evidence type="ECO:0000256" key="8">
    <source>
        <dbReference type="HAMAP-Rule" id="MF_00578"/>
    </source>
</evidence>
<dbReference type="SUPFAM" id="SSF55931">
    <property type="entry name" value="Glutamine synthetase/guanido kinase"/>
    <property type="match status" value="1"/>
</dbReference>
<feature type="domain" description="Glutamate--cysteine ligase" evidence="10">
    <location>
        <begin position="28"/>
        <end position="397"/>
    </location>
</feature>
<evidence type="ECO:0000256" key="7">
    <source>
        <dbReference type="ARBA" id="ARBA00048819"/>
    </source>
</evidence>
<comment type="catalytic activity">
    <reaction evidence="7 8 9">
        <text>L-cysteine + L-glutamate + ATP = gamma-L-glutamyl-L-cysteine + ADP + phosphate + H(+)</text>
        <dbReference type="Rhea" id="RHEA:13285"/>
        <dbReference type="ChEBI" id="CHEBI:15378"/>
        <dbReference type="ChEBI" id="CHEBI:29985"/>
        <dbReference type="ChEBI" id="CHEBI:30616"/>
        <dbReference type="ChEBI" id="CHEBI:35235"/>
        <dbReference type="ChEBI" id="CHEBI:43474"/>
        <dbReference type="ChEBI" id="CHEBI:58173"/>
        <dbReference type="ChEBI" id="CHEBI:456216"/>
        <dbReference type="EC" id="6.3.2.2"/>
    </reaction>
</comment>
<dbReference type="UniPathway" id="UPA00142">
    <property type="reaction ID" value="UER00209"/>
</dbReference>
<evidence type="ECO:0000256" key="9">
    <source>
        <dbReference type="RuleBase" id="RU004391"/>
    </source>
</evidence>
<dbReference type="PANTHER" id="PTHR38761:SF1">
    <property type="entry name" value="GLUTAMATE--CYSTEINE LIGASE"/>
    <property type="match status" value="1"/>
</dbReference>
<dbReference type="PANTHER" id="PTHR38761">
    <property type="entry name" value="GLUTAMATE--CYSTEINE LIGASE"/>
    <property type="match status" value="1"/>
</dbReference>
<protein>
    <recommendedName>
        <fullName evidence="8">Glutamate--cysteine ligase</fullName>
        <ecNumber evidence="8">6.3.2.2</ecNumber>
    </recommendedName>
    <alternativeName>
        <fullName evidence="8">Gamma-ECS</fullName>
        <shortName evidence="8">GCS</shortName>
    </alternativeName>
    <alternativeName>
        <fullName evidence="8">Gamma-glutamylcysteine synthetase</fullName>
    </alternativeName>
</protein>
<dbReference type="NCBIfam" id="TIGR01434">
    <property type="entry name" value="glu_cys_ligase"/>
    <property type="match status" value="1"/>
</dbReference>
<evidence type="ECO:0000256" key="1">
    <source>
        <dbReference type="ARBA" id="ARBA00005006"/>
    </source>
</evidence>
<dbReference type="PATRIC" id="fig|1335757.3.peg.781"/>
<evidence type="ECO:0000256" key="4">
    <source>
        <dbReference type="ARBA" id="ARBA00022684"/>
    </source>
</evidence>
<keyword evidence="3 8" id="KW-0436">Ligase</keyword>
<dbReference type="HOGENOM" id="CLU_020728_3_0_6"/>
<reference evidence="11 12" key="1">
    <citation type="journal article" date="2013" name="BMC Genomics">
        <title>Genomes of "Spiribacter", a streamlined, successful halophilic bacterium.</title>
        <authorList>
            <person name="Lopez-Perez M."/>
            <person name="Ghai R."/>
            <person name="Leon M.J."/>
            <person name="Rodriguez-Olmos A."/>
            <person name="Copa-Patino J.L."/>
            <person name="Soliveri J."/>
            <person name="Sanchez-Porro C."/>
            <person name="Ventosa A."/>
            <person name="Rodriguez-Valera F."/>
        </authorList>
    </citation>
    <scope>NUCLEOTIDE SEQUENCE [LARGE SCALE GENOMIC DNA]</scope>
    <source>
        <strain evidence="11 12">UAH-SP71</strain>
    </source>
</reference>
<dbReference type="Gene3D" id="3.30.590.20">
    <property type="match status" value="1"/>
</dbReference>
<evidence type="ECO:0000256" key="2">
    <source>
        <dbReference type="ARBA" id="ARBA00008772"/>
    </source>
</evidence>
<dbReference type="HAMAP" id="MF_00578">
    <property type="entry name" value="Glu_cys_ligase"/>
    <property type="match status" value="1"/>
</dbReference>
<dbReference type="eggNOG" id="COG2918">
    <property type="taxonomic scope" value="Bacteria"/>
</dbReference>